<dbReference type="InterPro" id="IPR036291">
    <property type="entry name" value="NAD(P)-bd_dom_sf"/>
</dbReference>
<evidence type="ECO:0000259" key="3">
    <source>
        <dbReference type="Pfam" id="PF01370"/>
    </source>
</evidence>
<gene>
    <name evidence="4" type="ORF">B5807_06385</name>
</gene>
<evidence type="ECO:0000256" key="2">
    <source>
        <dbReference type="ARBA" id="ARBA00023445"/>
    </source>
</evidence>
<organism evidence="4 5">
    <name type="scientific">Epicoccum nigrum</name>
    <name type="common">Soil fungus</name>
    <name type="synonym">Epicoccum purpurascens</name>
    <dbReference type="NCBI Taxonomy" id="105696"/>
    <lineage>
        <taxon>Eukaryota</taxon>
        <taxon>Fungi</taxon>
        <taxon>Dikarya</taxon>
        <taxon>Ascomycota</taxon>
        <taxon>Pezizomycotina</taxon>
        <taxon>Dothideomycetes</taxon>
        <taxon>Pleosporomycetidae</taxon>
        <taxon>Pleosporales</taxon>
        <taxon>Pleosporineae</taxon>
        <taxon>Didymellaceae</taxon>
        <taxon>Epicoccum</taxon>
    </lineage>
</organism>
<accession>A0A1Y2LWW0</accession>
<protein>
    <recommendedName>
        <fullName evidence="3">NAD-dependent epimerase/dehydratase domain-containing protein</fullName>
    </recommendedName>
</protein>
<evidence type="ECO:0000256" key="1">
    <source>
        <dbReference type="ARBA" id="ARBA00023002"/>
    </source>
</evidence>
<dbReference type="Gene3D" id="3.40.50.720">
    <property type="entry name" value="NAD(P)-binding Rossmann-like Domain"/>
    <property type="match status" value="1"/>
</dbReference>
<dbReference type="STRING" id="105696.A0A1Y2LWW0"/>
<keyword evidence="5" id="KW-1185">Reference proteome</keyword>
<evidence type="ECO:0000313" key="5">
    <source>
        <dbReference type="Proteomes" id="UP000193240"/>
    </source>
</evidence>
<dbReference type="PANTHER" id="PTHR10366">
    <property type="entry name" value="NAD DEPENDENT EPIMERASE/DEHYDRATASE"/>
    <property type="match status" value="1"/>
</dbReference>
<feature type="domain" description="NAD-dependent epimerase/dehydratase" evidence="3">
    <location>
        <begin position="17"/>
        <end position="264"/>
    </location>
</feature>
<keyword evidence="1" id="KW-0560">Oxidoreductase</keyword>
<dbReference type="InterPro" id="IPR050425">
    <property type="entry name" value="NAD(P)_dehydrat-like"/>
</dbReference>
<dbReference type="AlphaFoldDB" id="A0A1Y2LWW0"/>
<evidence type="ECO:0000313" key="4">
    <source>
        <dbReference type="EMBL" id="OSS48132.1"/>
    </source>
</evidence>
<dbReference type="GO" id="GO:0016616">
    <property type="term" value="F:oxidoreductase activity, acting on the CH-OH group of donors, NAD or NADP as acceptor"/>
    <property type="evidence" value="ECO:0007669"/>
    <property type="project" value="TreeGrafter"/>
</dbReference>
<comment type="similarity">
    <text evidence="2">Belongs to the NAD(P)-dependent epimerase/dehydratase family. Dihydroflavonol-4-reductase subfamily.</text>
</comment>
<proteinExistence type="inferred from homology"/>
<dbReference type="InterPro" id="IPR001509">
    <property type="entry name" value="Epimerase_deHydtase"/>
</dbReference>
<sequence length="340" mass="36989">MTVPGIKYPAIPYGSVIVITGCSGFIGSHVVDQVLAAGYKVRGTTRDANKNKWLLDYFAAKHGEGMFELVCVPDLTQDDAFKKVVKGAAGFIHVAHEMQGSGDPATAIPLAVNMALSALKTASTAGLERFVYTSSSFAVTQPKPSVAFTVDESTFNEEAVEAVQQMGKEAGGATVYAASKVEVERAMQKWRDESKATIVVNCVNPNGNLGPVLQPQYQGYPTTAGWIKNIWDGNYGSLKRAPEHFIDVRDDAKLHVIALVHPDLKARRLLGMVAPAPIDRIISILREVYPDREFKDFEVDGTDEINNAEKDKVEALLREAYGHGYTRLEESVKANASELS</sequence>
<name>A0A1Y2LWW0_EPING</name>
<dbReference type="SUPFAM" id="SSF51735">
    <property type="entry name" value="NAD(P)-binding Rossmann-fold domains"/>
    <property type="match status" value="1"/>
</dbReference>
<dbReference type="OMA" id="YYINIVD"/>
<dbReference type="EMBL" id="KZ107847">
    <property type="protein sequence ID" value="OSS48132.1"/>
    <property type="molecule type" value="Genomic_DNA"/>
</dbReference>
<dbReference type="PROSITE" id="PS51257">
    <property type="entry name" value="PROKAR_LIPOPROTEIN"/>
    <property type="match status" value="1"/>
</dbReference>
<dbReference type="Proteomes" id="UP000193240">
    <property type="component" value="Unassembled WGS sequence"/>
</dbReference>
<reference evidence="4 5" key="1">
    <citation type="journal article" date="2017" name="Genome Announc.">
        <title>Genome sequence of the saprophytic ascomycete Epicoccum nigrum ICMP 19927 strain isolated from New Zealand.</title>
        <authorList>
            <person name="Fokin M."/>
            <person name="Fleetwood D."/>
            <person name="Weir B.S."/>
            <person name="Villas-Boas S.G."/>
        </authorList>
    </citation>
    <scope>NUCLEOTIDE SEQUENCE [LARGE SCALE GENOMIC DNA]</scope>
    <source>
        <strain evidence="4 5">ICMP 19927</strain>
    </source>
</reference>
<dbReference type="Pfam" id="PF01370">
    <property type="entry name" value="Epimerase"/>
    <property type="match status" value="1"/>
</dbReference>
<dbReference type="PANTHER" id="PTHR10366:SF562">
    <property type="entry name" value="ALDEHYDE REDUCTASE II (AFU_ORTHOLOGUE AFUA_1G11360)"/>
    <property type="match status" value="1"/>
</dbReference>
<dbReference type="InParanoid" id="A0A1Y2LWW0"/>